<sequence length="68" mass="7835">MQEILEGAPGVVSNANDILIYRATPVEHNARVEERKQALRELLKKENEWIRGTVQKEAVHKLKEEISK</sequence>
<organism evidence="1 2">
    <name type="scientific">Dryococelus australis</name>
    <dbReference type="NCBI Taxonomy" id="614101"/>
    <lineage>
        <taxon>Eukaryota</taxon>
        <taxon>Metazoa</taxon>
        <taxon>Ecdysozoa</taxon>
        <taxon>Arthropoda</taxon>
        <taxon>Hexapoda</taxon>
        <taxon>Insecta</taxon>
        <taxon>Pterygota</taxon>
        <taxon>Neoptera</taxon>
        <taxon>Polyneoptera</taxon>
        <taxon>Phasmatodea</taxon>
        <taxon>Verophasmatodea</taxon>
        <taxon>Anareolatae</taxon>
        <taxon>Phasmatidae</taxon>
        <taxon>Eurycanthinae</taxon>
        <taxon>Dryococelus</taxon>
    </lineage>
</organism>
<dbReference type="EMBL" id="JARBHB010000002">
    <property type="protein sequence ID" value="KAJ8893670.1"/>
    <property type="molecule type" value="Genomic_DNA"/>
</dbReference>
<comment type="caution">
    <text evidence="1">The sequence shown here is derived from an EMBL/GenBank/DDBJ whole genome shotgun (WGS) entry which is preliminary data.</text>
</comment>
<keyword evidence="2" id="KW-1185">Reference proteome</keyword>
<evidence type="ECO:0000313" key="1">
    <source>
        <dbReference type="EMBL" id="KAJ8893670.1"/>
    </source>
</evidence>
<name>A0ABQ9IAG8_9NEOP</name>
<protein>
    <submittedName>
        <fullName evidence="1">Uncharacterized protein</fullName>
    </submittedName>
</protein>
<accession>A0ABQ9IAG8</accession>
<gene>
    <name evidence="1" type="ORF">PR048_006270</name>
</gene>
<proteinExistence type="predicted"/>
<reference evidence="1 2" key="1">
    <citation type="submission" date="2023-02" db="EMBL/GenBank/DDBJ databases">
        <title>LHISI_Scaffold_Assembly.</title>
        <authorList>
            <person name="Stuart O.P."/>
            <person name="Cleave R."/>
            <person name="Magrath M.J.L."/>
            <person name="Mikheyev A.S."/>
        </authorList>
    </citation>
    <scope>NUCLEOTIDE SEQUENCE [LARGE SCALE GENOMIC DNA]</scope>
    <source>
        <strain evidence="1">Daus_M_001</strain>
        <tissue evidence="1">Leg muscle</tissue>
    </source>
</reference>
<dbReference type="Proteomes" id="UP001159363">
    <property type="component" value="Chromosome 2"/>
</dbReference>
<evidence type="ECO:0000313" key="2">
    <source>
        <dbReference type="Proteomes" id="UP001159363"/>
    </source>
</evidence>